<dbReference type="InterPro" id="IPR018392">
    <property type="entry name" value="LysM"/>
</dbReference>
<comment type="caution">
    <text evidence="3">The sequence shown here is derived from an EMBL/GenBank/DDBJ whole genome shotgun (WGS) entry which is preliminary data.</text>
</comment>
<sequence length="380" mass="41559">MSDTEFMKRLKEDEKSASATLGKLITAALNDKATQKEAAKITGSSQPWPVPPEKKILALYDRVMKKAWGKQKSAYGMFTVGIEVVAPKGKTPFASVTAKYDGENRGGSSHWLKKGETVFRIAEQVYGHDVYANAIWKENPKLLGVDKAFPVPAGYEIRCPRIWVPNWINPPKVAPVAGVKVPAAEMPLPSFTIDVDKSVSKTVTQPCGPFIVIARLEGKIAGEATRPGTMDASVNLKSLEAEMTRDLGGLSSKFTLDIEQKKGNIGFTVVNTEVNGMSFNVDLEPQQGKIKAALGSQAVKGKMGKTEYTAKVSLTLEIQFKPNPAFKPEKVRAPDPEPDAKWDFGKARRMMKSDPTLVPKVSLVLMMATTILLMPVARRR</sequence>
<protein>
    <recommendedName>
        <fullName evidence="2">LysM domain-containing protein</fullName>
    </recommendedName>
</protein>
<proteinExistence type="predicted"/>
<evidence type="ECO:0000313" key="3">
    <source>
        <dbReference type="EMBL" id="GMG81901.1"/>
    </source>
</evidence>
<keyword evidence="4" id="KW-1185">Reference proteome</keyword>
<evidence type="ECO:0000259" key="2">
    <source>
        <dbReference type="PROSITE" id="PS51782"/>
    </source>
</evidence>
<accession>A0ABQ6LEZ7</accession>
<gene>
    <name evidence="3" type="ORF">LNKW23_11140</name>
</gene>
<feature type="domain" description="LysM" evidence="2">
    <location>
        <begin position="108"/>
        <end position="159"/>
    </location>
</feature>
<keyword evidence="1" id="KW-0472">Membrane</keyword>
<dbReference type="Proteomes" id="UP001239909">
    <property type="component" value="Unassembled WGS sequence"/>
</dbReference>
<evidence type="ECO:0000313" key="4">
    <source>
        <dbReference type="Proteomes" id="UP001239909"/>
    </source>
</evidence>
<reference evidence="3 4" key="1">
    <citation type="submission" date="2023-04" db="EMBL/GenBank/DDBJ databases">
        <title>Marinoamorphus aggregata gen. nov., sp. Nov., isolate from tissue of brittle star Ophioplocus japonicus.</title>
        <authorList>
            <person name="Kawano K."/>
            <person name="Sawayama S."/>
            <person name="Nakagawa S."/>
        </authorList>
    </citation>
    <scope>NUCLEOTIDE SEQUENCE [LARGE SCALE GENOMIC DNA]</scope>
    <source>
        <strain evidence="3 4">NKW23</strain>
    </source>
</reference>
<name>A0ABQ6LEZ7_9RHOB</name>
<organism evidence="3 4">
    <name type="scientific">Paralimibaculum aggregatum</name>
    <dbReference type="NCBI Taxonomy" id="3036245"/>
    <lineage>
        <taxon>Bacteria</taxon>
        <taxon>Pseudomonadati</taxon>
        <taxon>Pseudomonadota</taxon>
        <taxon>Alphaproteobacteria</taxon>
        <taxon>Rhodobacterales</taxon>
        <taxon>Paracoccaceae</taxon>
        <taxon>Paralimibaculum</taxon>
    </lineage>
</organism>
<evidence type="ECO:0000256" key="1">
    <source>
        <dbReference type="SAM" id="Phobius"/>
    </source>
</evidence>
<dbReference type="RefSeq" id="WP_285670636.1">
    <property type="nucleotide sequence ID" value="NZ_BSYI01000006.1"/>
</dbReference>
<dbReference type="EMBL" id="BSYI01000006">
    <property type="protein sequence ID" value="GMG81901.1"/>
    <property type="molecule type" value="Genomic_DNA"/>
</dbReference>
<dbReference type="PROSITE" id="PS51782">
    <property type="entry name" value="LYSM"/>
    <property type="match status" value="1"/>
</dbReference>
<keyword evidence="1" id="KW-0812">Transmembrane</keyword>
<feature type="transmembrane region" description="Helical" evidence="1">
    <location>
        <begin position="357"/>
        <end position="377"/>
    </location>
</feature>
<keyword evidence="1" id="KW-1133">Transmembrane helix</keyword>